<organism evidence="1 2">
    <name type="scientific">Candidatus Ruthia endofausta</name>
    <dbReference type="NCBI Taxonomy" id="2738852"/>
    <lineage>
        <taxon>Bacteria</taxon>
        <taxon>Pseudomonadati</taxon>
        <taxon>Pseudomonadota</taxon>
        <taxon>Gammaproteobacteria</taxon>
        <taxon>Candidatus Pseudothioglobaceae</taxon>
        <taxon>Candidatus Ruthturnera</taxon>
    </lineage>
</organism>
<reference evidence="1 2" key="1">
    <citation type="submission" date="2020-05" db="EMBL/GenBank/DDBJ databases">
        <title>Horizontal transmission and recombination maintain forever young bacterial symbiont genomes.</title>
        <authorList>
            <person name="Russell S.L."/>
            <person name="Pepper-Tunick E."/>
            <person name="Svedberg J."/>
            <person name="Byrne A."/>
            <person name="Ruelas Castillo J."/>
            <person name="Vollmers C."/>
            <person name="Beinart R.A."/>
            <person name="Corbett-Detig R."/>
        </authorList>
    </citation>
    <scope>NUCLEOTIDE SEQUENCE [LARGE SCALE GENOMIC DNA]</scope>
    <source>
        <strain evidence="1">JDF_Ridge</strain>
    </source>
</reference>
<evidence type="ECO:0000313" key="1">
    <source>
        <dbReference type="EMBL" id="QKQ24372.1"/>
    </source>
</evidence>
<dbReference type="EMBL" id="CP054490">
    <property type="protein sequence ID" value="QKQ24372.1"/>
    <property type="molecule type" value="Genomic_DNA"/>
</dbReference>
<accession>A0A6N0HPQ4</accession>
<dbReference type="Proteomes" id="UP000509429">
    <property type="component" value="Chromosome"/>
</dbReference>
<dbReference type="RefSeq" id="WP_174605809.1">
    <property type="nucleotide sequence ID" value="NZ_CP054490.1"/>
</dbReference>
<protein>
    <submittedName>
        <fullName evidence="1">Uncharacterized protein</fullName>
    </submittedName>
</protein>
<evidence type="ECO:0000313" key="2">
    <source>
        <dbReference type="Proteomes" id="UP000509429"/>
    </source>
</evidence>
<keyword evidence="2" id="KW-1185">Reference proteome</keyword>
<dbReference type="AlphaFoldDB" id="A0A6N0HPQ4"/>
<proteinExistence type="predicted"/>
<gene>
    <name evidence="1" type="ORF">HUE58_04390</name>
</gene>
<sequence>MGRGLKNDHDGDWTYWCQGFVCFVCTILNQTFSTIGEYFSKYYANTWTVEVMRKKARIKKLLAPSATQR</sequence>
<dbReference type="KEGG" id="reo:HUE58_04390"/>
<name>A0A6N0HPQ4_9GAMM</name>